<protein>
    <recommendedName>
        <fullName evidence="9">Isoprenylcysteine carboxylmethyltransferase family protein</fullName>
    </recommendedName>
</protein>
<evidence type="ECO:0000256" key="3">
    <source>
        <dbReference type="ARBA" id="ARBA00022989"/>
    </source>
</evidence>
<keyword evidence="2 6" id="KW-0812">Transmembrane</keyword>
<dbReference type="Proteomes" id="UP000008540">
    <property type="component" value="Chromosome"/>
</dbReference>
<evidence type="ECO:0000313" key="8">
    <source>
        <dbReference type="Proteomes" id="UP000008540"/>
    </source>
</evidence>
<feature type="transmembrane region" description="Helical" evidence="6">
    <location>
        <begin position="77"/>
        <end position="98"/>
    </location>
</feature>
<name>Q4K5R2_PSEF5</name>
<reference evidence="7 8" key="1">
    <citation type="journal article" date="2005" name="Nat. Biotechnol.">
        <title>Complete genome sequence of the plant commensal Pseudomonas fluorescens Pf-5.</title>
        <authorList>
            <person name="Paulsen I.T."/>
            <person name="Press C.M."/>
            <person name="Ravel J."/>
            <person name="Kobayashi D.Y."/>
            <person name="Myers G.S."/>
            <person name="Mavrodi D.V."/>
            <person name="DeBoy R.T."/>
            <person name="Seshadri R."/>
            <person name="Ren Q."/>
            <person name="Madupu R."/>
            <person name="Dodson R.J."/>
            <person name="Durkin A.S."/>
            <person name="Brinkac L.M."/>
            <person name="Daugherty S.C."/>
            <person name="Sullivan S.A."/>
            <person name="Rosovitz M.J."/>
            <person name="Gwinn M.L."/>
            <person name="Zhou L."/>
            <person name="Schneider D.J."/>
            <person name="Cartinhour S.W."/>
            <person name="Nelson W.C."/>
            <person name="Weidman J."/>
            <person name="Watkins K."/>
            <person name="Tran K."/>
            <person name="Khouri H."/>
            <person name="Pierson E.A."/>
            <person name="Pierson L.S.III."/>
            <person name="Thomashow L.S."/>
            <person name="Loper J.E."/>
        </authorList>
    </citation>
    <scope>NUCLEOTIDE SEQUENCE [LARGE SCALE GENOMIC DNA]</scope>
    <source>
        <strain evidence="8">ATCC BAA-477 / NRRL B-23932 / Pf-5</strain>
    </source>
</reference>
<sequence>MRAVFLAPDLPERRPPGKNRNPGHLPTVARLSPGAGTSMSTPPEQPPLPPPLLYLLCLTLALFLSGWLPLPLPVNNGVRSLAVILIVFGQGLSFWAMWRFRQQRTTSSNFDQPDQLLRDGPFAISRNPINLGDTLGYCAIALLLGNLWPWLLLPGLLYLMNRTVIRPDERQLLELFGQPYRDYCRKVRRWL</sequence>
<dbReference type="KEGG" id="pfl:PFL_5353"/>
<evidence type="ECO:0000256" key="2">
    <source>
        <dbReference type="ARBA" id="ARBA00022692"/>
    </source>
</evidence>
<keyword evidence="3 6" id="KW-1133">Transmembrane helix</keyword>
<dbReference type="eggNOG" id="COG2020">
    <property type="taxonomic scope" value="Bacteria"/>
</dbReference>
<dbReference type="STRING" id="220664.PFL_5353"/>
<dbReference type="HOGENOM" id="CLU_065200_4_0_6"/>
<organism evidence="7 8">
    <name type="scientific">Pseudomonas fluorescens (strain ATCC BAA-477 / NRRL B-23932 / Pf-5)</name>
    <dbReference type="NCBI Taxonomy" id="220664"/>
    <lineage>
        <taxon>Bacteria</taxon>
        <taxon>Pseudomonadati</taxon>
        <taxon>Pseudomonadota</taxon>
        <taxon>Gammaproteobacteria</taxon>
        <taxon>Pseudomonadales</taxon>
        <taxon>Pseudomonadaceae</taxon>
        <taxon>Pseudomonas</taxon>
    </lineage>
</organism>
<feature type="transmembrane region" description="Helical" evidence="6">
    <location>
        <begin position="52"/>
        <end position="70"/>
    </location>
</feature>
<feature type="region of interest" description="Disordered" evidence="5">
    <location>
        <begin position="1"/>
        <end position="45"/>
    </location>
</feature>
<accession>Q4K5R2</accession>
<evidence type="ECO:0000256" key="5">
    <source>
        <dbReference type="SAM" id="MobiDB-lite"/>
    </source>
</evidence>
<feature type="transmembrane region" description="Helical" evidence="6">
    <location>
        <begin position="134"/>
        <end position="160"/>
    </location>
</feature>
<dbReference type="Pfam" id="PF04191">
    <property type="entry name" value="PEMT"/>
    <property type="match status" value="1"/>
</dbReference>
<dbReference type="GO" id="GO:0016740">
    <property type="term" value="F:transferase activity"/>
    <property type="evidence" value="ECO:0007669"/>
    <property type="project" value="UniProtKB-ARBA"/>
</dbReference>
<dbReference type="GO" id="GO:0012505">
    <property type="term" value="C:endomembrane system"/>
    <property type="evidence" value="ECO:0007669"/>
    <property type="project" value="UniProtKB-SubCell"/>
</dbReference>
<dbReference type="PANTHER" id="PTHR12714">
    <property type="entry name" value="PROTEIN-S ISOPRENYLCYSTEINE O-METHYLTRANSFERASE"/>
    <property type="match status" value="1"/>
</dbReference>
<comment type="subcellular location">
    <subcellularLocation>
        <location evidence="1">Endomembrane system</location>
        <topology evidence="1">Multi-pass membrane protein</topology>
    </subcellularLocation>
</comment>
<evidence type="ECO:0000313" key="7">
    <source>
        <dbReference type="EMBL" id="AAY94563.1"/>
    </source>
</evidence>
<proteinExistence type="predicted"/>
<evidence type="ECO:0000256" key="1">
    <source>
        <dbReference type="ARBA" id="ARBA00004127"/>
    </source>
</evidence>
<dbReference type="Gene3D" id="1.20.120.1630">
    <property type="match status" value="1"/>
</dbReference>
<gene>
    <name evidence="7" type="ordered locus">PFL_5353</name>
</gene>
<evidence type="ECO:0008006" key="9">
    <source>
        <dbReference type="Google" id="ProtNLM"/>
    </source>
</evidence>
<evidence type="ECO:0000256" key="4">
    <source>
        <dbReference type="ARBA" id="ARBA00023136"/>
    </source>
</evidence>
<dbReference type="PANTHER" id="PTHR12714:SF24">
    <property type="entry name" value="SLR1182 PROTEIN"/>
    <property type="match status" value="1"/>
</dbReference>
<dbReference type="AlphaFoldDB" id="Q4K5R2"/>
<keyword evidence="4 6" id="KW-0472">Membrane</keyword>
<evidence type="ECO:0000256" key="6">
    <source>
        <dbReference type="SAM" id="Phobius"/>
    </source>
</evidence>
<dbReference type="EMBL" id="CP000076">
    <property type="protein sequence ID" value="AAY94563.1"/>
    <property type="molecule type" value="Genomic_DNA"/>
</dbReference>
<dbReference type="InterPro" id="IPR007318">
    <property type="entry name" value="Phopholipid_MeTrfase"/>
</dbReference>